<dbReference type="InterPro" id="IPR001757">
    <property type="entry name" value="P_typ_ATPase"/>
</dbReference>
<dbReference type="Pfam" id="PF00690">
    <property type="entry name" value="Cation_ATPase_N"/>
    <property type="match status" value="1"/>
</dbReference>
<evidence type="ECO:0000256" key="10">
    <source>
        <dbReference type="RuleBase" id="RU362083"/>
    </source>
</evidence>
<dbReference type="SMART" id="SM00831">
    <property type="entry name" value="Cation_ATPase_N"/>
    <property type="match status" value="1"/>
</dbReference>
<dbReference type="InterPro" id="IPR018303">
    <property type="entry name" value="ATPase_P-typ_P_site"/>
</dbReference>
<dbReference type="SUPFAM" id="SSF56784">
    <property type="entry name" value="HAD-like"/>
    <property type="match status" value="1"/>
</dbReference>
<evidence type="ECO:0000256" key="7">
    <source>
        <dbReference type="ARBA" id="ARBA00022967"/>
    </source>
</evidence>
<evidence type="ECO:0000256" key="3">
    <source>
        <dbReference type="ARBA" id="ARBA00022553"/>
    </source>
</evidence>
<dbReference type="InterPro" id="IPR023299">
    <property type="entry name" value="ATPase_P-typ_cyto_dom_N"/>
</dbReference>
<dbReference type="PRINTS" id="PR00120">
    <property type="entry name" value="HATPASE"/>
</dbReference>
<comment type="caution">
    <text evidence="10">Lacks conserved residue(s) required for the propagation of feature annotation.</text>
</comment>
<keyword evidence="3" id="KW-0597">Phosphoprotein</keyword>
<feature type="transmembrane region" description="Helical" evidence="10">
    <location>
        <begin position="812"/>
        <end position="830"/>
    </location>
</feature>
<dbReference type="EC" id="7.1.2.1" evidence="10"/>
<comment type="similarity">
    <text evidence="2 10">Belongs to the cation transport ATPase (P-type) (TC 3.A.3) family. Type IIIA subfamily.</text>
</comment>
<sequence length="912" mass="99435">MASAQPLLAEEKASGVANPPKKRVSKYLVEPTQCDLNGLTTAKAEELLKKHGYNELAEKERNKLWEFLKHFWGPMPIMIWLAVGVEAIQGDTADMLVLLTLQVINGTVGWYEESKAGDAIAALKNSLAPKCSVKRDGRWETMAARQLVPSDIVKLALGCNVPADCMVLDGKPISVDQSAMTGESLPVTMRKGDTAKMGSNVVAGEIEACVVATGSETFFGKTAAMINSVEEEGHFQKIIWSITLFLLGVSFLLVAFIMAVMLIDGSTFLETLSICVVLLVASIPIAMQVVCTSTMALGSHELAKKNAIVSRLAAIEEIAGMDMLCSDKTGTLTLNKMTLQERKPFSNSTEKSLLLYAMLGTQWTETAKDAIDTMLFAARQEVEEDLKKYVGVDYVPFDPSVKRTEGTVHPANAPSQKFKVTKGAPNVICDLAHNAAEIREKVEELVDSYASRGIRCLGIAYTDSSGQWSFAGMLTFVDPPRPDTKEVIHKAMELGVGVKMITGDHVAIAKETCRMLGLGTTVLSNKDIEAAGNRLGDLAEGCDGFAGVFPEHKFDIVNALRGNGWLCGMTGDGVNDAPALKRADIGIAVEGATDAARAAADIVLVSPGLSVIIDAIDLARQIFQRMKNYITYRIACTLQLLVFFFLTVLFVKPRDIMQDDAVPQYFALPVMAMVLITILNDGTIISIAYDHVVPGSTPEKWNLPLVIAVAICLGAVACASSILMLYLCLFSHEGDSIFNRWFGAHDLTYLEIRCIIYLKVSISDFLTVFSARTQGPFFERRPGKLLFGAAVFATAVSTLLAHYWPFEEMSGITWRWCGITWGYCVAWWLVQDLCKVLLVRALHTTKVTQDDKAKKQAVKKMRQSLKVELGKEGIGASDLRRGEGLTKAQVVARIETLESELKALKIAVAKLN</sequence>
<keyword evidence="10" id="KW-0813">Transport</keyword>
<dbReference type="InterPro" id="IPR059000">
    <property type="entry name" value="ATPase_P-type_domA"/>
</dbReference>
<dbReference type="AlphaFoldDB" id="A0A7S1WBI6"/>
<evidence type="ECO:0000256" key="2">
    <source>
        <dbReference type="ARBA" id="ARBA00008804"/>
    </source>
</evidence>
<keyword evidence="9 10" id="KW-0472">Membrane</keyword>
<keyword evidence="8 10" id="KW-1133">Transmembrane helix</keyword>
<feature type="transmembrane region" description="Helical" evidence="10">
    <location>
        <begin position="238"/>
        <end position="261"/>
    </location>
</feature>
<dbReference type="PROSITE" id="PS00154">
    <property type="entry name" value="ATPASE_E1_E2"/>
    <property type="match status" value="1"/>
</dbReference>
<dbReference type="Gene3D" id="3.40.50.1000">
    <property type="entry name" value="HAD superfamily/HAD-like"/>
    <property type="match status" value="1"/>
</dbReference>
<protein>
    <recommendedName>
        <fullName evidence="10">Plasma membrane ATPase</fullName>
        <ecNumber evidence="10">7.1.2.1</ecNumber>
    </recommendedName>
</protein>
<dbReference type="PRINTS" id="PR00119">
    <property type="entry name" value="CATATPASE"/>
</dbReference>
<dbReference type="SFLD" id="SFLDF00027">
    <property type="entry name" value="p-type_atpase"/>
    <property type="match status" value="1"/>
</dbReference>
<dbReference type="Gene3D" id="2.70.150.10">
    <property type="entry name" value="Calcium-transporting ATPase, cytoplasmic transduction domain A"/>
    <property type="match status" value="1"/>
</dbReference>
<evidence type="ECO:0000313" key="12">
    <source>
        <dbReference type="EMBL" id="CAD9158569.1"/>
    </source>
</evidence>
<feature type="transmembrane region" description="Helical" evidence="10">
    <location>
        <begin position="630"/>
        <end position="651"/>
    </location>
</feature>
<dbReference type="SUPFAM" id="SSF81653">
    <property type="entry name" value="Calcium ATPase, transduction domain A"/>
    <property type="match status" value="1"/>
</dbReference>
<feature type="transmembrane region" description="Helical" evidence="10">
    <location>
        <begin position="268"/>
        <end position="287"/>
    </location>
</feature>
<dbReference type="CDD" id="cd02076">
    <property type="entry name" value="P-type_ATPase_H"/>
    <property type="match status" value="1"/>
</dbReference>
<feature type="transmembrane region" description="Helical" evidence="10">
    <location>
        <begin position="785"/>
        <end position="806"/>
    </location>
</feature>
<evidence type="ECO:0000256" key="1">
    <source>
        <dbReference type="ARBA" id="ARBA00004141"/>
    </source>
</evidence>
<dbReference type="Gene3D" id="1.20.1110.10">
    <property type="entry name" value="Calcium-transporting ATPase, transmembrane domain"/>
    <property type="match status" value="1"/>
</dbReference>
<dbReference type="NCBIfam" id="TIGR01494">
    <property type="entry name" value="ATPase_P-type"/>
    <property type="match status" value="2"/>
</dbReference>
<gene>
    <name evidence="12" type="ORF">ACAT0790_LOCUS35334</name>
</gene>
<keyword evidence="10" id="KW-0406">Ion transport</keyword>
<dbReference type="FunFam" id="2.70.150.10:FF:000042">
    <property type="entry name" value="Plasma membrane ATPase"/>
    <property type="match status" value="1"/>
</dbReference>
<dbReference type="FunFam" id="3.40.1110.10:FF:000005">
    <property type="entry name" value="Plasma membrane ATPase"/>
    <property type="match status" value="1"/>
</dbReference>
<proteinExistence type="inferred from homology"/>
<dbReference type="NCBIfam" id="TIGR01647">
    <property type="entry name" value="ATPase-IIIA_H"/>
    <property type="match status" value="1"/>
</dbReference>
<keyword evidence="7 10" id="KW-1278">Translocase</keyword>
<dbReference type="InterPro" id="IPR023298">
    <property type="entry name" value="ATPase_P-typ_TM_dom_sf"/>
</dbReference>
<evidence type="ECO:0000256" key="8">
    <source>
        <dbReference type="ARBA" id="ARBA00022989"/>
    </source>
</evidence>
<dbReference type="Pfam" id="PF00702">
    <property type="entry name" value="Hydrolase"/>
    <property type="match status" value="1"/>
</dbReference>
<dbReference type="GO" id="GO:0005886">
    <property type="term" value="C:plasma membrane"/>
    <property type="evidence" value="ECO:0007669"/>
    <property type="project" value="UniProtKB-SubCell"/>
</dbReference>
<dbReference type="GO" id="GO:0005524">
    <property type="term" value="F:ATP binding"/>
    <property type="evidence" value="ECO:0007669"/>
    <property type="project" value="UniProtKB-UniRule"/>
</dbReference>
<dbReference type="Gene3D" id="3.40.1110.10">
    <property type="entry name" value="Calcium-transporting ATPase, cytoplasmic domain N"/>
    <property type="match status" value="1"/>
</dbReference>
<dbReference type="InterPro" id="IPR006534">
    <property type="entry name" value="P-type_ATPase_IIIA"/>
</dbReference>
<name>A0A7S1WBI6_ALECA</name>
<keyword evidence="10" id="KW-0375">Hydrogen ion transport</keyword>
<dbReference type="InterPro" id="IPR044492">
    <property type="entry name" value="P_typ_ATPase_HD_dom"/>
</dbReference>
<dbReference type="GO" id="GO:0008553">
    <property type="term" value="F:P-type proton-exporting transporter activity"/>
    <property type="evidence" value="ECO:0007669"/>
    <property type="project" value="UniProtKB-UniRule"/>
</dbReference>
<feature type="domain" description="Cation-transporting P-type ATPase N-terminal" evidence="11">
    <location>
        <begin position="19"/>
        <end position="91"/>
    </location>
</feature>
<keyword evidence="6 10" id="KW-0067">ATP-binding</keyword>
<evidence type="ECO:0000256" key="5">
    <source>
        <dbReference type="ARBA" id="ARBA00022741"/>
    </source>
</evidence>
<feature type="transmembrane region" description="Helical" evidence="10">
    <location>
        <begin position="701"/>
        <end position="730"/>
    </location>
</feature>
<dbReference type="PANTHER" id="PTHR42861">
    <property type="entry name" value="CALCIUM-TRANSPORTING ATPASE"/>
    <property type="match status" value="1"/>
</dbReference>
<comment type="catalytic activity">
    <reaction evidence="10">
        <text>ATP + H2O + H(+)(in) = ADP + phosphate + 2 H(+)(out)</text>
        <dbReference type="Rhea" id="RHEA:20852"/>
        <dbReference type="ChEBI" id="CHEBI:15377"/>
        <dbReference type="ChEBI" id="CHEBI:15378"/>
        <dbReference type="ChEBI" id="CHEBI:30616"/>
        <dbReference type="ChEBI" id="CHEBI:43474"/>
        <dbReference type="ChEBI" id="CHEBI:456216"/>
        <dbReference type="EC" id="7.1.2.1"/>
    </reaction>
</comment>
<feature type="transmembrane region" description="Helical" evidence="10">
    <location>
        <begin position="663"/>
        <end position="689"/>
    </location>
</feature>
<dbReference type="InterPro" id="IPR023214">
    <property type="entry name" value="HAD_sf"/>
</dbReference>
<dbReference type="Pfam" id="PF00122">
    <property type="entry name" value="E1-E2_ATPase"/>
    <property type="match status" value="1"/>
</dbReference>
<keyword evidence="10" id="KW-0460">Magnesium</keyword>
<dbReference type="GO" id="GO:0120029">
    <property type="term" value="P:proton export across plasma membrane"/>
    <property type="evidence" value="ECO:0007669"/>
    <property type="project" value="UniProtKB-UniRule"/>
</dbReference>
<comment type="subcellular location">
    <subcellularLocation>
        <location evidence="10">Cell membrane</location>
        <topology evidence="10">Multi-pass membrane protein</topology>
    </subcellularLocation>
    <subcellularLocation>
        <location evidence="1">Membrane</location>
        <topology evidence="1">Multi-pass membrane protein</topology>
    </subcellularLocation>
</comment>
<reference evidence="12" key="1">
    <citation type="submission" date="2021-01" db="EMBL/GenBank/DDBJ databases">
        <authorList>
            <person name="Corre E."/>
            <person name="Pelletier E."/>
            <person name="Niang G."/>
            <person name="Scheremetjew M."/>
            <person name="Finn R."/>
            <person name="Kale V."/>
            <person name="Holt S."/>
            <person name="Cochrane G."/>
            <person name="Meng A."/>
            <person name="Brown T."/>
            <person name="Cohen L."/>
        </authorList>
    </citation>
    <scope>NUCLEOTIDE SEQUENCE</scope>
    <source>
        <strain evidence="12">OF101</strain>
    </source>
</reference>
<dbReference type="SFLD" id="SFLDS00003">
    <property type="entry name" value="Haloacid_Dehalogenase"/>
    <property type="match status" value="1"/>
</dbReference>
<accession>A0A7S1WBI6</accession>
<dbReference type="InterPro" id="IPR004014">
    <property type="entry name" value="ATPase_P-typ_cation-transptr_N"/>
</dbReference>
<keyword evidence="4 10" id="KW-0812">Transmembrane</keyword>
<dbReference type="EMBL" id="HBGE01058751">
    <property type="protein sequence ID" value="CAD9158569.1"/>
    <property type="molecule type" value="Transcribed_RNA"/>
</dbReference>
<dbReference type="InterPro" id="IPR036412">
    <property type="entry name" value="HAD-like_sf"/>
</dbReference>
<dbReference type="SFLD" id="SFLDG00002">
    <property type="entry name" value="C1.7:_P-type_atpase_like"/>
    <property type="match status" value="1"/>
</dbReference>
<dbReference type="FunFam" id="3.40.50.1000:FF:000008">
    <property type="entry name" value="Plasma membrane ATPase"/>
    <property type="match status" value="1"/>
</dbReference>
<evidence type="ECO:0000256" key="9">
    <source>
        <dbReference type="ARBA" id="ARBA00023136"/>
    </source>
</evidence>
<evidence type="ECO:0000256" key="4">
    <source>
        <dbReference type="ARBA" id="ARBA00022692"/>
    </source>
</evidence>
<organism evidence="12">
    <name type="scientific">Alexandrium catenella</name>
    <name type="common">Red tide dinoflagellate</name>
    <name type="synonym">Gonyaulax catenella</name>
    <dbReference type="NCBI Taxonomy" id="2925"/>
    <lineage>
        <taxon>Eukaryota</taxon>
        <taxon>Sar</taxon>
        <taxon>Alveolata</taxon>
        <taxon>Dinophyceae</taxon>
        <taxon>Gonyaulacales</taxon>
        <taxon>Pyrocystaceae</taxon>
        <taxon>Alexandrium</taxon>
    </lineage>
</organism>
<dbReference type="InterPro" id="IPR008250">
    <property type="entry name" value="ATPase_P-typ_transduc_dom_A_sf"/>
</dbReference>
<keyword evidence="5 10" id="KW-0547">Nucleotide-binding</keyword>
<dbReference type="SUPFAM" id="SSF81665">
    <property type="entry name" value="Calcium ATPase, transmembrane domain M"/>
    <property type="match status" value="1"/>
</dbReference>
<dbReference type="GO" id="GO:0016887">
    <property type="term" value="F:ATP hydrolysis activity"/>
    <property type="evidence" value="ECO:0007669"/>
    <property type="project" value="InterPro"/>
</dbReference>
<evidence type="ECO:0000259" key="11">
    <source>
        <dbReference type="SMART" id="SM00831"/>
    </source>
</evidence>
<evidence type="ECO:0000256" key="6">
    <source>
        <dbReference type="ARBA" id="ARBA00022840"/>
    </source>
</evidence>